<dbReference type="AlphaFoldDB" id="A0A0A8ZEM3"/>
<protein>
    <submittedName>
        <fullName evidence="2">Uncharacterized protein</fullName>
    </submittedName>
</protein>
<feature type="region of interest" description="Disordered" evidence="1">
    <location>
        <begin position="31"/>
        <end position="57"/>
    </location>
</feature>
<accession>A0A0A8ZEM3</accession>
<proteinExistence type="predicted"/>
<sequence length="57" mass="6503">MKSKTTRTRDKESTEPYRSCILELNRTGANKISAHTNTQAENHSNITNNQGNERILE</sequence>
<reference evidence="2" key="2">
    <citation type="journal article" date="2015" name="Data Brief">
        <title>Shoot transcriptome of the giant reed, Arundo donax.</title>
        <authorList>
            <person name="Barrero R.A."/>
            <person name="Guerrero F.D."/>
            <person name="Moolhuijzen P."/>
            <person name="Goolsby J.A."/>
            <person name="Tidwell J."/>
            <person name="Bellgard S.E."/>
            <person name="Bellgard M.I."/>
        </authorList>
    </citation>
    <scope>NUCLEOTIDE SEQUENCE</scope>
    <source>
        <tissue evidence="2">Shoot tissue taken approximately 20 cm above the soil surface</tissue>
    </source>
</reference>
<dbReference type="EMBL" id="GBRH01260031">
    <property type="protein sequence ID" value="JAD37864.1"/>
    <property type="molecule type" value="Transcribed_RNA"/>
</dbReference>
<reference evidence="2" key="1">
    <citation type="submission" date="2014-09" db="EMBL/GenBank/DDBJ databases">
        <authorList>
            <person name="Magalhaes I.L.F."/>
            <person name="Oliveira U."/>
            <person name="Santos F.R."/>
            <person name="Vidigal T.H.D.A."/>
            <person name="Brescovit A.D."/>
            <person name="Santos A.J."/>
        </authorList>
    </citation>
    <scope>NUCLEOTIDE SEQUENCE</scope>
    <source>
        <tissue evidence="2">Shoot tissue taken approximately 20 cm above the soil surface</tissue>
    </source>
</reference>
<evidence type="ECO:0000313" key="2">
    <source>
        <dbReference type="EMBL" id="JAD37864.1"/>
    </source>
</evidence>
<name>A0A0A8ZEM3_ARUDO</name>
<evidence type="ECO:0000256" key="1">
    <source>
        <dbReference type="SAM" id="MobiDB-lite"/>
    </source>
</evidence>
<organism evidence="2">
    <name type="scientific">Arundo donax</name>
    <name type="common">Giant reed</name>
    <name type="synonym">Donax arundinaceus</name>
    <dbReference type="NCBI Taxonomy" id="35708"/>
    <lineage>
        <taxon>Eukaryota</taxon>
        <taxon>Viridiplantae</taxon>
        <taxon>Streptophyta</taxon>
        <taxon>Embryophyta</taxon>
        <taxon>Tracheophyta</taxon>
        <taxon>Spermatophyta</taxon>
        <taxon>Magnoliopsida</taxon>
        <taxon>Liliopsida</taxon>
        <taxon>Poales</taxon>
        <taxon>Poaceae</taxon>
        <taxon>PACMAD clade</taxon>
        <taxon>Arundinoideae</taxon>
        <taxon>Arundineae</taxon>
        <taxon>Arundo</taxon>
    </lineage>
</organism>